<evidence type="ECO:0000313" key="2">
    <source>
        <dbReference type="EMBL" id="KAB0664486.1"/>
    </source>
</evidence>
<dbReference type="EMBL" id="VZQZ01000008">
    <property type="protein sequence ID" value="KAB0664486.1"/>
    <property type="molecule type" value="Genomic_DNA"/>
</dbReference>
<protein>
    <submittedName>
        <fullName evidence="2">Cytochrome C</fullName>
    </submittedName>
</protein>
<comment type="caution">
    <text evidence="2">The sequence shown here is derived from an EMBL/GenBank/DDBJ whole genome shotgun (WGS) entry which is preliminary data.</text>
</comment>
<accession>A0A7J4ZNV8</accession>
<dbReference type="Proteomes" id="UP000420562">
    <property type="component" value="Unassembled WGS sequence"/>
</dbReference>
<organism evidence="2 3">
    <name type="scientific">Oryzomonas japonica</name>
    <dbReference type="NCBI Taxonomy" id="2603858"/>
    <lineage>
        <taxon>Bacteria</taxon>
        <taxon>Pseudomonadati</taxon>
        <taxon>Thermodesulfobacteriota</taxon>
        <taxon>Desulfuromonadia</taxon>
        <taxon>Geobacterales</taxon>
        <taxon>Geobacteraceae</taxon>
        <taxon>Oryzomonas</taxon>
    </lineage>
</organism>
<gene>
    <name evidence="2" type="ORF">F6V25_13185</name>
</gene>
<proteinExistence type="predicted"/>
<sequence>MKKILTVLCIGALAALGVNSAFGGLLPQSGVNGSLHDMNYYATANGGNSQVDNQDRVCAFCHTPHHALEDSSADYLPLWSHQLTNQTFSPYQSATLNGAIIDPLAGPSRLCMSCHDGVIAVDQHYQFGGTYTISGDGFTQRAVGTGGDLTNDHPVGFSYIQARTDDNGATGNNIADPSSHFATGVTVSTTNSYNTITRGTTNKTIQDTLYNGAIMTCATCHDVHNKDNAVNAVAHDGKQYNYFVYAPQKDSALCLSCHIK</sequence>
<dbReference type="AlphaFoldDB" id="A0A7J4ZNV8"/>
<keyword evidence="3" id="KW-1185">Reference proteome</keyword>
<feature type="chain" id="PRO_5029687359" evidence="1">
    <location>
        <begin position="24"/>
        <end position="260"/>
    </location>
</feature>
<dbReference type="RefSeq" id="WP_151129011.1">
    <property type="nucleotide sequence ID" value="NZ_VZQZ01000008.1"/>
</dbReference>
<evidence type="ECO:0000313" key="3">
    <source>
        <dbReference type="Proteomes" id="UP000420562"/>
    </source>
</evidence>
<name>A0A7J4ZNV8_9BACT</name>
<feature type="signal peptide" evidence="1">
    <location>
        <begin position="1"/>
        <end position="23"/>
    </location>
</feature>
<dbReference type="SUPFAM" id="SSF48695">
    <property type="entry name" value="Multiheme cytochromes"/>
    <property type="match status" value="1"/>
</dbReference>
<evidence type="ECO:0000256" key="1">
    <source>
        <dbReference type="SAM" id="SignalP"/>
    </source>
</evidence>
<keyword evidence="1" id="KW-0732">Signal</keyword>
<dbReference type="InterPro" id="IPR036280">
    <property type="entry name" value="Multihaem_cyt_sf"/>
</dbReference>
<reference evidence="2 3" key="1">
    <citation type="submission" date="2019-09" db="EMBL/GenBank/DDBJ databases">
        <title>Geobacter sp. Red96, a novel strain isolated from paddy soil.</title>
        <authorList>
            <person name="Xu Z."/>
            <person name="Masuda Y."/>
            <person name="Itoh H."/>
            <person name="Senoo K."/>
        </authorList>
    </citation>
    <scope>NUCLEOTIDE SEQUENCE [LARGE SCALE GENOMIC DNA]</scope>
    <source>
        <strain evidence="2 3">Red96</strain>
    </source>
</reference>